<name>X1JHI3_9ZZZZ</name>
<dbReference type="AlphaFoldDB" id="X1JHI3"/>
<proteinExistence type="predicted"/>
<protein>
    <recommendedName>
        <fullName evidence="2">CARDB domain-containing protein</fullName>
    </recommendedName>
</protein>
<reference evidence="1" key="1">
    <citation type="journal article" date="2014" name="Front. Microbiol.">
        <title>High frequency of phylogenetically diverse reductive dehalogenase-homologous genes in deep subseafloor sedimentary metagenomes.</title>
        <authorList>
            <person name="Kawai M."/>
            <person name="Futagami T."/>
            <person name="Toyoda A."/>
            <person name="Takaki Y."/>
            <person name="Nishi S."/>
            <person name="Hori S."/>
            <person name="Arai W."/>
            <person name="Tsubouchi T."/>
            <person name="Morono Y."/>
            <person name="Uchiyama I."/>
            <person name="Ito T."/>
            <person name="Fujiyama A."/>
            <person name="Inagaki F."/>
            <person name="Takami H."/>
        </authorList>
    </citation>
    <scope>NUCLEOTIDE SEQUENCE</scope>
    <source>
        <strain evidence="1">Expedition CK06-06</strain>
    </source>
</reference>
<gene>
    <name evidence="1" type="ORF">S06H3_06548</name>
</gene>
<comment type="caution">
    <text evidence="1">The sequence shown here is derived from an EMBL/GenBank/DDBJ whole genome shotgun (WGS) entry which is preliminary data.</text>
</comment>
<sequence>MKRKCFFVIFFLTLAIFLSGCGGITTPKKLDAVFTITDWEISSLGYVEVFYTIKNTGNITIDYYEVYFKAACSDGSIYQDFDNGLNVKTGEELSDYTYILVPSGKNVVSVYVSDYDLINYNYYGVIKIKK</sequence>
<dbReference type="PROSITE" id="PS51257">
    <property type="entry name" value="PROKAR_LIPOPROTEIN"/>
    <property type="match status" value="1"/>
</dbReference>
<accession>X1JHI3</accession>
<dbReference type="EMBL" id="BARV01002558">
    <property type="protein sequence ID" value="GAH93462.1"/>
    <property type="molecule type" value="Genomic_DNA"/>
</dbReference>
<evidence type="ECO:0008006" key="2">
    <source>
        <dbReference type="Google" id="ProtNLM"/>
    </source>
</evidence>
<organism evidence="1">
    <name type="scientific">marine sediment metagenome</name>
    <dbReference type="NCBI Taxonomy" id="412755"/>
    <lineage>
        <taxon>unclassified sequences</taxon>
        <taxon>metagenomes</taxon>
        <taxon>ecological metagenomes</taxon>
    </lineage>
</organism>
<evidence type="ECO:0000313" key="1">
    <source>
        <dbReference type="EMBL" id="GAH93462.1"/>
    </source>
</evidence>